<dbReference type="KEGG" id="hsw:Hsw_2759"/>
<dbReference type="AlphaFoldDB" id="W8EZ11"/>
<evidence type="ECO:0000313" key="2">
    <source>
        <dbReference type="Proteomes" id="UP000019423"/>
    </source>
</evidence>
<evidence type="ECO:0000313" key="1">
    <source>
        <dbReference type="EMBL" id="AHJ98354.1"/>
    </source>
</evidence>
<dbReference type="Proteomes" id="UP000019423">
    <property type="component" value="Chromosome"/>
</dbReference>
<protein>
    <submittedName>
        <fullName evidence="1">Uncharacterized protein</fullName>
    </submittedName>
</protein>
<name>W8EZ11_9BACT</name>
<proteinExistence type="predicted"/>
<accession>W8EZ11</accession>
<organism evidence="1 2">
    <name type="scientific">Hymenobacter swuensis DY53</name>
    <dbReference type="NCBI Taxonomy" id="1227739"/>
    <lineage>
        <taxon>Bacteria</taxon>
        <taxon>Pseudomonadati</taxon>
        <taxon>Bacteroidota</taxon>
        <taxon>Cytophagia</taxon>
        <taxon>Cytophagales</taxon>
        <taxon>Hymenobacteraceae</taxon>
        <taxon>Hymenobacter</taxon>
    </lineage>
</organism>
<sequence>MNDWFWTSNISNDETKNIASLHRSIQAKRPVNDRAFYVST</sequence>
<dbReference type="EMBL" id="CP007145">
    <property type="protein sequence ID" value="AHJ98354.1"/>
    <property type="molecule type" value="Genomic_DNA"/>
</dbReference>
<reference evidence="1 2" key="1">
    <citation type="submission" date="2014-01" db="EMBL/GenBank/DDBJ databases">
        <title>Complete genome sequence of ionizing-radiation resistance bacterium Hymenobacter swuensis DY53.</title>
        <authorList>
            <person name="Jung J.-H."/>
            <person name="Jeong S.-W."/>
            <person name="Joe M.-H."/>
            <person name="Cho y.-j."/>
            <person name="Kim M.-K."/>
            <person name="Lim S.-Y."/>
        </authorList>
    </citation>
    <scope>NUCLEOTIDE SEQUENCE [LARGE SCALE GENOMIC DNA]</scope>
    <source>
        <strain evidence="1 2">DY53</strain>
    </source>
</reference>
<gene>
    <name evidence="1" type="ORF">Hsw_2759</name>
</gene>
<dbReference type="HOGENOM" id="CLU_3290854_0_0_10"/>
<keyword evidence="2" id="KW-1185">Reference proteome</keyword>